<evidence type="ECO:0000313" key="5">
    <source>
        <dbReference type="Proteomes" id="UP000557392"/>
    </source>
</evidence>
<dbReference type="Gene3D" id="3.40.50.2300">
    <property type="match status" value="1"/>
</dbReference>
<dbReference type="AlphaFoldDB" id="A0A7W6NXJ8"/>
<organism evidence="4 5">
    <name type="scientific">Sphingomonas kyeonggiensis</name>
    <dbReference type="NCBI Taxonomy" id="1268553"/>
    <lineage>
        <taxon>Bacteria</taxon>
        <taxon>Pseudomonadati</taxon>
        <taxon>Pseudomonadota</taxon>
        <taxon>Alphaproteobacteria</taxon>
        <taxon>Sphingomonadales</taxon>
        <taxon>Sphingomonadaceae</taxon>
        <taxon>Sphingomonas</taxon>
    </lineage>
</organism>
<dbReference type="PROSITE" id="PS50110">
    <property type="entry name" value="RESPONSE_REGULATORY"/>
    <property type="match status" value="1"/>
</dbReference>
<dbReference type="InterPro" id="IPR001789">
    <property type="entry name" value="Sig_transdc_resp-reg_receiver"/>
</dbReference>
<dbReference type="PANTHER" id="PTHR44591:SF25">
    <property type="entry name" value="CHEMOTAXIS TWO-COMPONENT RESPONSE REGULATOR"/>
    <property type="match status" value="1"/>
</dbReference>
<accession>A0A7W6NXJ8</accession>
<evidence type="ECO:0000313" key="4">
    <source>
        <dbReference type="EMBL" id="MBB4098751.1"/>
    </source>
</evidence>
<dbReference type="SMART" id="SM00448">
    <property type="entry name" value="REC"/>
    <property type="match status" value="1"/>
</dbReference>
<comment type="caution">
    <text evidence="4">The sequence shown here is derived from an EMBL/GenBank/DDBJ whole genome shotgun (WGS) entry which is preliminary data.</text>
</comment>
<sequence>MTDPFPSPLVAVVDDDPGIRGSLNSLLRSAGLASVSFESAEALLADDPARFAWVITDLHMPGMTGLELQAEIGRRGCDCEMIVMTAFPTRASQSQALGAGARAFLTKPIDADLLLEAIEGAA</sequence>
<dbReference type="RefSeq" id="WP_183997792.1">
    <property type="nucleotide sequence ID" value="NZ_JACIEH010000002.1"/>
</dbReference>
<dbReference type="SUPFAM" id="SSF52172">
    <property type="entry name" value="CheY-like"/>
    <property type="match status" value="1"/>
</dbReference>
<keyword evidence="5" id="KW-1185">Reference proteome</keyword>
<gene>
    <name evidence="4" type="ORF">GGR46_002315</name>
</gene>
<feature type="domain" description="Response regulatory" evidence="3">
    <location>
        <begin position="9"/>
        <end position="122"/>
    </location>
</feature>
<dbReference type="GO" id="GO:0000160">
    <property type="term" value="P:phosphorelay signal transduction system"/>
    <property type="evidence" value="ECO:0007669"/>
    <property type="project" value="InterPro"/>
</dbReference>
<reference evidence="4 5" key="1">
    <citation type="submission" date="2020-08" db="EMBL/GenBank/DDBJ databases">
        <title>Genomic Encyclopedia of Type Strains, Phase IV (KMG-IV): sequencing the most valuable type-strain genomes for metagenomic binning, comparative biology and taxonomic classification.</title>
        <authorList>
            <person name="Goeker M."/>
        </authorList>
    </citation>
    <scope>NUCLEOTIDE SEQUENCE [LARGE SCALE GENOMIC DNA]</scope>
    <source>
        <strain evidence="4 5">DSM 101806</strain>
    </source>
</reference>
<protein>
    <submittedName>
        <fullName evidence="4">FixJ family two-component response regulator</fullName>
    </submittedName>
</protein>
<dbReference type="InterPro" id="IPR011006">
    <property type="entry name" value="CheY-like_superfamily"/>
</dbReference>
<evidence type="ECO:0000259" key="3">
    <source>
        <dbReference type="PROSITE" id="PS50110"/>
    </source>
</evidence>
<dbReference type="InterPro" id="IPR050595">
    <property type="entry name" value="Bact_response_regulator"/>
</dbReference>
<dbReference type="PANTHER" id="PTHR44591">
    <property type="entry name" value="STRESS RESPONSE REGULATOR PROTEIN 1"/>
    <property type="match status" value="1"/>
</dbReference>
<dbReference type="EMBL" id="JACIEH010000002">
    <property type="protein sequence ID" value="MBB4098751.1"/>
    <property type="molecule type" value="Genomic_DNA"/>
</dbReference>
<dbReference type="Pfam" id="PF00072">
    <property type="entry name" value="Response_reg"/>
    <property type="match status" value="1"/>
</dbReference>
<dbReference type="Proteomes" id="UP000557392">
    <property type="component" value="Unassembled WGS sequence"/>
</dbReference>
<proteinExistence type="predicted"/>
<keyword evidence="1 2" id="KW-0597">Phosphoprotein</keyword>
<name>A0A7W6NXJ8_9SPHN</name>
<evidence type="ECO:0000256" key="2">
    <source>
        <dbReference type="PROSITE-ProRule" id="PRU00169"/>
    </source>
</evidence>
<feature type="modified residue" description="4-aspartylphosphate" evidence="2">
    <location>
        <position position="57"/>
    </location>
</feature>
<evidence type="ECO:0000256" key="1">
    <source>
        <dbReference type="ARBA" id="ARBA00022553"/>
    </source>
</evidence>